<evidence type="ECO:0000313" key="6">
    <source>
        <dbReference type="Proteomes" id="UP000317429"/>
    </source>
</evidence>
<sequence length="420" mass="44003">MRCPHERDAYPTTPWCPLAKKQTPPAARLSDPQAIDLVTQLMAIPGRSGEEGLVAQFIRLKLREAGVPDDAVRQDTANKRSPLGGDIGNLIVKLPGVGPRRMLSAHLDTVPICVGCKPRRKGPVIVSADPKTGLGGDNRAGCAVLLAAAMDIARSPLPHPPLTFLWTVQEEAGLHGARNLSTGLLGRPRLAFNFDGGSPAKLTIGATGGYRMTIEVTGLASHAGNAPQQGVSAIAIASLAIADLTRKGWHGLVKKGRKQGASNVGVIHGGEATNVVTDRVTLRAEARSHDAAFLERIVAEIKQAFDHAVAEVRSESGQTGNVEFRGQLDYAAFRLPANDPSVAAAGGAIRAVGREPEIAVTNGGLDANWLTARGVPTVTLGCGQRSIHTVSEQLDIAEFLLARAIAFRLAQGESAAPQAG</sequence>
<dbReference type="Gene3D" id="3.30.70.360">
    <property type="match status" value="1"/>
</dbReference>
<proteinExistence type="predicted"/>
<comment type="cofactor">
    <cofactor evidence="1">
        <name>Zn(2+)</name>
        <dbReference type="ChEBI" id="CHEBI:29105"/>
    </cofactor>
</comment>
<dbReference type="PANTHER" id="PTHR42994">
    <property type="entry name" value="PEPTIDASE T"/>
    <property type="match status" value="1"/>
</dbReference>
<evidence type="ECO:0000313" key="5">
    <source>
        <dbReference type="EMBL" id="QDU91089.1"/>
    </source>
</evidence>
<dbReference type="PANTHER" id="PTHR42994:SF2">
    <property type="entry name" value="PEPTIDASE"/>
    <property type="match status" value="1"/>
</dbReference>
<dbReference type="SUPFAM" id="SSF55031">
    <property type="entry name" value="Bacterial exopeptidase dimerisation domain"/>
    <property type="match status" value="1"/>
</dbReference>
<dbReference type="KEGG" id="pnd:Pla175_45070"/>
<dbReference type="AlphaFoldDB" id="A0A518DHX8"/>
<evidence type="ECO:0000259" key="4">
    <source>
        <dbReference type="Pfam" id="PF07687"/>
    </source>
</evidence>
<dbReference type="Pfam" id="PF01546">
    <property type="entry name" value="Peptidase_M20"/>
    <property type="match status" value="1"/>
</dbReference>
<feature type="domain" description="Peptidase M20 dimerisation" evidence="4">
    <location>
        <begin position="208"/>
        <end position="310"/>
    </location>
</feature>
<evidence type="ECO:0000256" key="3">
    <source>
        <dbReference type="ARBA" id="ARBA00022833"/>
    </source>
</evidence>
<dbReference type="EC" id="3.4.17.11" evidence="5"/>
<keyword evidence="5" id="KW-0121">Carboxypeptidase</keyword>
<keyword evidence="6" id="KW-1185">Reference proteome</keyword>
<dbReference type="InterPro" id="IPR011650">
    <property type="entry name" value="Peptidase_M20_dimer"/>
</dbReference>
<keyword evidence="5" id="KW-0645">Protease</keyword>
<dbReference type="OrthoDB" id="9804934at2"/>
<dbReference type="GO" id="GO:0004180">
    <property type="term" value="F:carboxypeptidase activity"/>
    <property type="evidence" value="ECO:0007669"/>
    <property type="project" value="UniProtKB-KW"/>
</dbReference>
<evidence type="ECO:0000256" key="2">
    <source>
        <dbReference type="ARBA" id="ARBA00022801"/>
    </source>
</evidence>
<dbReference type="EMBL" id="CP036291">
    <property type="protein sequence ID" value="QDU91089.1"/>
    <property type="molecule type" value="Genomic_DNA"/>
</dbReference>
<organism evidence="5 6">
    <name type="scientific">Pirellulimonas nuda</name>
    <dbReference type="NCBI Taxonomy" id="2528009"/>
    <lineage>
        <taxon>Bacteria</taxon>
        <taxon>Pseudomonadati</taxon>
        <taxon>Planctomycetota</taxon>
        <taxon>Planctomycetia</taxon>
        <taxon>Pirellulales</taxon>
        <taxon>Lacipirellulaceae</taxon>
        <taxon>Pirellulimonas</taxon>
    </lineage>
</organism>
<dbReference type="InterPro" id="IPR036264">
    <property type="entry name" value="Bact_exopeptidase_dim_dom"/>
</dbReference>
<dbReference type="InterPro" id="IPR002933">
    <property type="entry name" value="Peptidase_M20"/>
</dbReference>
<reference evidence="5 6" key="1">
    <citation type="submission" date="2019-02" db="EMBL/GenBank/DDBJ databases">
        <title>Deep-cultivation of Planctomycetes and their phenomic and genomic characterization uncovers novel biology.</title>
        <authorList>
            <person name="Wiegand S."/>
            <person name="Jogler M."/>
            <person name="Boedeker C."/>
            <person name="Pinto D."/>
            <person name="Vollmers J."/>
            <person name="Rivas-Marin E."/>
            <person name="Kohn T."/>
            <person name="Peeters S.H."/>
            <person name="Heuer A."/>
            <person name="Rast P."/>
            <person name="Oberbeckmann S."/>
            <person name="Bunk B."/>
            <person name="Jeske O."/>
            <person name="Meyerdierks A."/>
            <person name="Storesund J.E."/>
            <person name="Kallscheuer N."/>
            <person name="Luecker S."/>
            <person name="Lage O.M."/>
            <person name="Pohl T."/>
            <person name="Merkel B.J."/>
            <person name="Hornburger P."/>
            <person name="Mueller R.-W."/>
            <person name="Bruemmer F."/>
            <person name="Labrenz M."/>
            <person name="Spormann A.M."/>
            <person name="Op den Camp H."/>
            <person name="Overmann J."/>
            <person name="Amann R."/>
            <person name="Jetten M.S.M."/>
            <person name="Mascher T."/>
            <person name="Medema M.H."/>
            <person name="Devos D.P."/>
            <person name="Kaster A.-K."/>
            <person name="Ovreas L."/>
            <person name="Rohde M."/>
            <person name="Galperin M.Y."/>
            <person name="Jogler C."/>
        </authorList>
    </citation>
    <scope>NUCLEOTIDE SEQUENCE [LARGE SCALE GENOMIC DNA]</scope>
    <source>
        <strain evidence="5 6">Pla175</strain>
    </source>
</reference>
<dbReference type="Pfam" id="PF07687">
    <property type="entry name" value="M20_dimer"/>
    <property type="match status" value="1"/>
</dbReference>
<name>A0A518DHX8_9BACT</name>
<accession>A0A518DHX8</accession>
<keyword evidence="3" id="KW-0862">Zinc</keyword>
<keyword evidence="2 5" id="KW-0378">Hydrolase</keyword>
<dbReference type="SUPFAM" id="SSF53187">
    <property type="entry name" value="Zn-dependent exopeptidases"/>
    <property type="match status" value="1"/>
</dbReference>
<gene>
    <name evidence="5" type="primary">cpg2_2</name>
    <name evidence="5" type="ORF">Pla175_45070</name>
</gene>
<dbReference type="Proteomes" id="UP000317429">
    <property type="component" value="Chromosome"/>
</dbReference>
<evidence type="ECO:0000256" key="1">
    <source>
        <dbReference type="ARBA" id="ARBA00001947"/>
    </source>
</evidence>
<protein>
    <submittedName>
        <fullName evidence="5">Carboxypeptidase G2</fullName>
        <ecNumber evidence="5">3.4.17.11</ecNumber>
    </submittedName>
</protein>
<dbReference type="Gene3D" id="3.40.630.10">
    <property type="entry name" value="Zn peptidases"/>
    <property type="match status" value="1"/>
</dbReference>